<dbReference type="PROSITE" id="PS50883">
    <property type="entry name" value="EAL"/>
    <property type="match status" value="1"/>
</dbReference>
<accession>A0A2T5H7L7</accession>
<dbReference type="Proteomes" id="UP000244128">
    <property type="component" value="Unassembled WGS sequence"/>
</dbReference>
<dbReference type="InterPro" id="IPR001633">
    <property type="entry name" value="EAL_dom"/>
</dbReference>
<evidence type="ECO:0000259" key="1">
    <source>
        <dbReference type="PROSITE" id="PS50883"/>
    </source>
</evidence>
<dbReference type="SMART" id="SM00052">
    <property type="entry name" value="EAL"/>
    <property type="match status" value="1"/>
</dbReference>
<dbReference type="PANTHER" id="PTHR33121">
    <property type="entry name" value="CYCLIC DI-GMP PHOSPHODIESTERASE PDEF"/>
    <property type="match status" value="1"/>
</dbReference>
<dbReference type="Pfam" id="PF00563">
    <property type="entry name" value="EAL"/>
    <property type="match status" value="1"/>
</dbReference>
<proteinExistence type="predicted"/>
<protein>
    <submittedName>
        <fullName evidence="2">EAL domain-containing protein (Putative c-di-GMP-specific phosphodiesterase class I)</fullName>
    </submittedName>
</protein>
<organism evidence="2 3">
    <name type="scientific">Nitrosomonas oligotropha</name>
    <dbReference type="NCBI Taxonomy" id="42354"/>
    <lineage>
        <taxon>Bacteria</taxon>
        <taxon>Pseudomonadati</taxon>
        <taxon>Pseudomonadota</taxon>
        <taxon>Betaproteobacteria</taxon>
        <taxon>Nitrosomonadales</taxon>
        <taxon>Nitrosomonadaceae</taxon>
        <taxon>Nitrosomonas</taxon>
    </lineage>
</organism>
<sequence length="276" mass="31078">MNTSANNTFTALDEFELINSATDYALKRTDNGWISGYFYQCELTSVFQPIFSIDLGKTIAHAAYVRSKSNEEIALWPWQVFAMASKDDQLIELDRLCRAIHALNYYFNHTSRSDNLFVEVHPRLLESVKDDHGRAFENFLDLIGVKTSRVVIEIPAIVNRNWKLLQHVIGNYRSRGYRIAANYSGSSSDWMAELGSLYPDVVRIAASDLMRHETIAELADTVHSFGASLLVRDIETAEQLAAAKRTEADYLQGNLLGKPLSVIKTTELTPASRPVN</sequence>
<feature type="domain" description="EAL" evidence="1">
    <location>
        <begin position="27"/>
        <end position="273"/>
    </location>
</feature>
<evidence type="ECO:0000313" key="2">
    <source>
        <dbReference type="EMBL" id="PTQ67578.1"/>
    </source>
</evidence>
<name>A0A2T5H7L7_9PROT</name>
<dbReference type="CDD" id="cd01948">
    <property type="entry name" value="EAL"/>
    <property type="match status" value="1"/>
</dbReference>
<evidence type="ECO:0000313" key="3">
    <source>
        <dbReference type="Proteomes" id="UP000244128"/>
    </source>
</evidence>
<comment type="caution">
    <text evidence="2">The sequence shown here is derived from an EMBL/GenBank/DDBJ whole genome shotgun (WGS) entry which is preliminary data.</text>
</comment>
<dbReference type="EMBL" id="QAOI01000041">
    <property type="protein sequence ID" value="PTQ67578.1"/>
    <property type="molecule type" value="Genomic_DNA"/>
</dbReference>
<dbReference type="Gene3D" id="3.20.20.450">
    <property type="entry name" value="EAL domain"/>
    <property type="match status" value="1"/>
</dbReference>
<dbReference type="AlphaFoldDB" id="A0A2T5H7L7"/>
<dbReference type="PANTHER" id="PTHR33121:SF76">
    <property type="entry name" value="SIGNALING PROTEIN"/>
    <property type="match status" value="1"/>
</dbReference>
<dbReference type="GO" id="GO:0071111">
    <property type="term" value="F:cyclic-guanylate-specific phosphodiesterase activity"/>
    <property type="evidence" value="ECO:0007669"/>
    <property type="project" value="InterPro"/>
</dbReference>
<dbReference type="InterPro" id="IPR035919">
    <property type="entry name" value="EAL_sf"/>
</dbReference>
<reference evidence="2 3" key="1">
    <citation type="submission" date="2018-04" db="EMBL/GenBank/DDBJ databases">
        <title>Active sludge and wastewater microbial communities from Klosterneuburg, Austria.</title>
        <authorList>
            <person name="Wagner M."/>
        </authorList>
    </citation>
    <scope>NUCLEOTIDE SEQUENCE [LARGE SCALE GENOMIC DNA]</scope>
    <source>
        <strain evidence="2 3">Nm49</strain>
    </source>
</reference>
<gene>
    <name evidence="2" type="ORF">C8R26_1419</name>
</gene>
<dbReference type="InterPro" id="IPR050706">
    <property type="entry name" value="Cyclic-di-GMP_PDE-like"/>
</dbReference>
<dbReference type="SUPFAM" id="SSF141868">
    <property type="entry name" value="EAL domain-like"/>
    <property type="match status" value="1"/>
</dbReference>
<dbReference type="RefSeq" id="WP_107804436.1">
    <property type="nucleotide sequence ID" value="NZ_QAOI01000041.1"/>
</dbReference>